<proteinExistence type="inferred from homology"/>
<dbReference type="SUPFAM" id="SSF53335">
    <property type="entry name" value="S-adenosyl-L-methionine-dependent methyltransferases"/>
    <property type="match status" value="1"/>
</dbReference>
<dbReference type="GO" id="GO:0003677">
    <property type="term" value="F:DNA binding"/>
    <property type="evidence" value="ECO:0007669"/>
    <property type="project" value="InterPro"/>
</dbReference>
<dbReference type="PROSITE" id="PS50104">
    <property type="entry name" value="TIR"/>
    <property type="match status" value="1"/>
</dbReference>
<keyword evidence="6" id="KW-0680">Restriction system</keyword>
<dbReference type="PANTHER" id="PTHR42933:SF1">
    <property type="entry name" value="SITE-SPECIFIC DNA-METHYLTRANSFERASE (ADENINE-SPECIFIC)"/>
    <property type="match status" value="1"/>
</dbReference>
<dbReference type="EMBL" id="FRCJ01000004">
    <property type="protein sequence ID" value="SHM56199.1"/>
    <property type="molecule type" value="Genomic_DNA"/>
</dbReference>
<dbReference type="Proteomes" id="UP000184280">
    <property type="component" value="Unassembled WGS sequence"/>
</dbReference>
<dbReference type="InterPro" id="IPR051537">
    <property type="entry name" value="DNA_Adenine_Mtase"/>
</dbReference>
<evidence type="ECO:0000256" key="5">
    <source>
        <dbReference type="ARBA" id="ARBA00022691"/>
    </source>
</evidence>
<dbReference type="Gene3D" id="3.40.50.10140">
    <property type="entry name" value="Toll/interleukin-1 receptor homology (TIR) domain"/>
    <property type="match status" value="1"/>
</dbReference>
<evidence type="ECO:0000256" key="7">
    <source>
        <dbReference type="ARBA" id="ARBA00047942"/>
    </source>
</evidence>
<evidence type="ECO:0000256" key="1">
    <source>
        <dbReference type="ARBA" id="ARBA00006594"/>
    </source>
</evidence>
<dbReference type="PROSITE" id="PS51154">
    <property type="entry name" value="MACRO"/>
    <property type="match status" value="1"/>
</dbReference>
<reference evidence="10 11" key="1">
    <citation type="submission" date="2016-11" db="EMBL/GenBank/DDBJ databases">
        <authorList>
            <person name="Jaros S."/>
            <person name="Januszkiewicz K."/>
            <person name="Wedrychowicz H."/>
        </authorList>
    </citation>
    <scope>NUCLEOTIDE SEQUENCE [LARGE SCALE GENOMIC DNA]</scope>
    <source>
        <strain evidence="10 11">BPI-34</strain>
    </source>
</reference>
<evidence type="ECO:0000256" key="2">
    <source>
        <dbReference type="ARBA" id="ARBA00011900"/>
    </source>
</evidence>
<dbReference type="Pfam" id="PF01661">
    <property type="entry name" value="Macro"/>
    <property type="match status" value="1"/>
</dbReference>
<dbReference type="AlphaFoldDB" id="A0A1M7JT00"/>
<evidence type="ECO:0000313" key="11">
    <source>
        <dbReference type="Proteomes" id="UP000184280"/>
    </source>
</evidence>
<protein>
    <recommendedName>
        <fullName evidence="2">site-specific DNA-methyltransferase (adenine-specific)</fullName>
        <ecNumber evidence="2">2.1.1.72</ecNumber>
    </recommendedName>
</protein>
<dbReference type="GO" id="GO:0009307">
    <property type="term" value="P:DNA restriction-modification system"/>
    <property type="evidence" value="ECO:0007669"/>
    <property type="project" value="UniProtKB-KW"/>
</dbReference>
<dbReference type="InterPro" id="IPR035897">
    <property type="entry name" value="Toll_tir_struct_dom_sf"/>
</dbReference>
<dbReference type="InterPro" id="IPR043472">
    <property type="entry name" value="Macro_dom-like"/>
</dbReference>
<dbReference type="GO" id="GO:0009007">
    <property type="term" value="F:site-specific DNA-methyltransferase (adenine-specific) activity"/>
    <property type="evidence" value="ECO:0007669"/>
    <property type="project" value="UniProtKB-EC"/>
</dbReference>
<dbReference type="SMART" id="SM00506">
    <property type="entry name" value="A1pp"/>
    <property type="match status" value="1"/>
</dbReference>
<evidence type="ECO:0000256" key="6">
    <source>
        <dbReference type="ARBA" id="ARBA00022747"/>
    </source>
</evidence>
<keyword evidence="5" id="KW-0949">S-adenosyl-L-methionine</keyword>
<dbReference type="Pfam" id="PF02384">
    <property type="entry name" value="N6_Mtase"/>
    <property type="match status" value="2"/>
</dbReference>
<evidence type="ECO:0000256" key="3">
    <source>
        <dbReference type="ARBA" id="ARBA00022603"/>
    </source>
</evidence>
<evidence type="ECO:0000256" key="4">
    <source>
        <dbReference type="ARBA" id="ARBA00022679"/>
    </source>
</evidence>
<evidence type="ECO:0000313" key="10">
    <source>
        <dbReference type="EMBL" id="SHM56199.1"/>
    </source>
</evidence>
<organism evidence="10 11">
    <name type="scientific">Xylanibacter ruminicola</name>
    <name type="common">Prevotella ruminicola</name>
    <dbReference type="NCBI Taxonomy" id="839"/>
    <lineage>
        <taxon>Bacteria</taxon>
        <taxon>Pseudomonadati</taxon>
        <taxon>Bacteroidota</taxon>
        <taxon>Bacteroidia</taxon>
        <taxon>Bacteroidales</taxon>
        <taxon>Prevotellaceae</taxon>
        <taxon>Xylanibacter</taxon>
    </lineage>
</organism>
<dbReference type="InterPro" id="IPR029063">
    <property type="entry name" value="SAM-dependent_MTases_sf"/>
</dbReference>
<sequence length="809" mass="93003">MRNIGNHLLRIVDRCRIFPERRENICIILGLICYKKLSESIRTFINNSIHPKETTGFEYKLLSDTEAELYKEDALMKLGYFLYPSQLFENLCISDNKDILKEISMIVRNILNAENGSMPMGNGWNIFSECSIQSNMTKSLNEQIKELSNELNALFQEKTFGDLDDTDIFDSFISMNCSRSRNGYEFYLPRNLAELMVHLVTEGNSKIRTVYTPFCGFGTLMSYFSKVLKDNFHNIIFLGTDKNQHALDLCCMNLILNDFHFHQFSLKESNPLESGDLTDSDKYDIILTSYIKDLSIIDHILKHLEDNSVAALLTFPGVLYRSGRDKEIRDRLIKNNLIRAIIQLPPNSLSGIGIAPCIILLSNKHQDKKGIHFINASKNPQKDFNTYTADAYYQYIANVYSNQDEIPHFSRFVYQEEIIENDCSLNVSNYIPSFHPSENHDFQNGNSDWNRSYKFNNSTLTIRFGDVVTSDAEVIVSSDDTEISMGGGVSQSILEAGGEFIKEDAQKKLPAMLGDVVVSTAGKLTNQKFIFHCLTIDYDHDMSFYKEKLSGPTSMNDYIINHCVEECFRLMQALNIKSIAFPLIGSGIAGIDMNLVAKVMSESLAELLSRTSNPYQIELFLLDRFGEKKEFDYLSVFEYFGVQEKLIQKNRNYLFDDESEVIKELEIPNMVQDYPVFISFSDSDWDIVKKLILQVLNKEGIECFAYKKENYAGANYQDKIIHAINHAKVVIFACSNKSMASDEVRNELFYSRSRKKLIIPVKLDSSSTDWYDYNFMQIDYIDPKHMPNAIHKLIKRVKFEIKRNSSLQE</sequence>
<dbReference type="InterPro" id="IPR002589">
    <property type="entry name" value="Macro_dom"/>
</dbReference>
<dbReference type="RefSeq" id="WP_073045321.1">
    <property type="nucleotide sequence ID" value="NZ_FOLF01000007.1"/>
</dbReference>
<comment type="similarity">
    <text evidence="1">Belongs to the N(4)/N(6)-methyltransferase family.</text>
</comment>
<dbReference type="Gene3D" id="1.20.1260.30">
    <property type="match status" value="1"/>
</dbReference>
<dbReference type="SUPFAM" id="SSF52949">
    <property type="entry name" value="Macro domain-like"/>
    <property type="match status" value="1"/>
</dbReference>
<dbReference type="OrthoDB" id="1091449at2"/>
<dbReference type="GO" id="GO:0032259">
    <property type="term" value="P:methylation"/>
    <property type="evidence" value="ECO:0007669"/>
    <property type="project" value="UniProtKB-KW"/>
</dbReference>
<accession>A0A1M7JT00</accession>
<dbReference type="EC" id="2.1.1.72" evidence="2"/>
<dbReference type="GO" id="GO:0008170">
    <property type="term" value="F:N-methyltransferase activity"/>
    <property type="evidence" value="ECO:0007669"/>
    <property type="project" value="InterPro"/>
</dbReference>
<dbReference type="Gene3D" id="3.40.220.10">
    <property type="entry name" value="Leucine Aminopeptidase, subunit E, domain 1"/>
    <property type="match status" value="1"/>
</dbReference>
<evidence type="ECO:0000259" key="9">
    <source>
        <dbReference type="PROSITE" id="PS51154"/>
    </source>
</evidence>
<name>A0A1M7JT00_XYLRU</name>
<dbReference type="InterPro" id="IPR003356">
    <property type="entry name" value="DNA_methylase_A-5"/>
</dbReference>
<evidence type="ECO:0000259" key="8">
    <source>
        <dbReference type="PROSITE" id="PS50104"/>
    </source>
</evidence>
<feature type="domain" description="Macro" evidence="9">
    <location>
        <begin position="447"/>
        <end position="696"/>
    </location>
</feature>
<dbReference type="GO" id="GO:0007165">
    <property type="term" value="P:signal transduction"/>
    <property type="evidence" value="ECO:0007669"/>
    <property type="project" value="InterPro"/>
</dbReference>
<dbReference type="Gene3D" id="3.40.50.150">
    <property type="entry name" value="Vaccinia Virus protein VP39"/>
    <property type="match status" value="2"/>
</dbReference>
<dbReference type="InterPro" id="IPR000157">
    <property type="entry name" value="TIR_dom"/>
</dbReference>
<gene>
    <name evidence="10" type="ORF">SAMN04488494_2163</name>
</gene>
<keyword evidence="3 10" id="KW-0489">Methyltransferase</keyword>
<dbReference type="PANTHER" id="PTHR42933">
    <property type="entry name" value="SLR6095 PROTEIN"/>
    <property type="match status" value="1"/>
</dbReference>
<keyword evidence="4" id="KW-0808">Transferase</keyword>
<dbReference type="Pfam" id="PF13676">
    <property type="entry name" value="TIR_2"/>
    <property type="match status" value="1"/>
</dbReference>
<comment type="catalytic activity">
    <reaction evidence="7">
        <text>a 2'-deoxyadenosine in DNA + S-adenosyl-L-methionine = an N(6)-methyl-2'-deoxyadenosine in DNA + S-adenosyl-L-homocysteine + H(+)</text>
        <dbReference type="Rhea" id="RHEA:15197"/>
        <dbReference type="Rhea" id="RHEA-COMP:12418"/>
        <dbReference type="Rhea" id="RHEA-COMP:12419"/>
        <dbReference type="ChEBI" id="CHEBI:15378"/>
        <dbReference type="ChEBI" id="CHEBI:57856"/>
        <dbReference type="ChEBI" id="CHEBI:59789"/>
        <dbReference type="ChEBI" id="CHEBI:90615"/>
        <dbReference type="ChEBI" id="CHEBI:90616"/>
        <dbReference type="EC" id="2.1.1.72"/>
    </reaction>
</comment>
<dbReference type="InterPro" id="IPR038333">
    <property type="entry name" value="T1MK-like_N_sf"/>
</dbReference>
<dbReference type="SUPFAM" id="SSF52200">
    <property type="entry name" value="Toll/Interleukin receptor TIR domain"/>
    <property type="match status" value="1"/>
</dbReference>
<feature type="domain" description="TIR" evidence="8">
    <location>
        <begin position="672"/>
        <end position="798"/>
    </location>
</feature>